<dbReference type="AlphaFoldDB" id="A0A2M8QBU8"/>
<evidence type="ECO:0000313" key="8">
    <source>
        <dbReference type="Proteomes" id="UP000230790"/>
    </source>
</evidence>
<sequence>MLERRNPLSKIVAVTPLMAIAALAGDVYLPLALTGLALFTLLVGGVAPKRILGALIPLALVALGFLMLYPLIVRRELVMHTPAIARIGDLVIYAGALRFGLVAMARVLALVSLSLIFSLTTPVDDFVRALVQQARVPHRVGYAALAALRFAPLLRDELAQIRAAHRVRGLARSGVVGELAQARRALVPLLASAIRRAERAALAMDGRAFGAYPQRTYLRRVTLDWADVGLALLLWAAAAAIILALQALGWLGPLSFVQRV</sequence>
<evidence type="ECO:0000313" key="7">
    <source>
        <dbReference type="EMBL" id="PJF47265.1"/>
    </source>
</evidence>
<dbReference type="PANTHER" id="PTHR34857">
    <property type="entry name" value="SLL0384 PROTEIN"/>
    <property type="match status" value="1"/>
</dbReference>
<feature type="transmembrane region" description="Helical" evidence="6">
    <location>
        <begin position="228"/>
        <end position="251"/>
    </location>
</feature>
<keyword evidence="2" id="KW-1003">Cell membrane</keyword>
<name>A0A2M8QBU8_9CHLR</name>
<evidence type="ECO:0000256" key="2">
    <source>
        <dbReference type="ARBA" id="ARBA00022475"/>
    </source>
</evidence>
<dbReference type="Pfam" id="PF02361">
    <property type="entry name" value="CbiQ"/>
    <property type="match status" value="1"/>
</dbReference>
<dbReference type="CDD" id="cd16914">
    <property type="entry name" value="EcfT"/>
    <property type="match status" value="1"/>
</dbReference>
<dbReference type="GO" id="GO:0005886">
    <property type="term" value="C:plasma membrane"/>
    <property type="evidence" value="ECO:0007669"/>
    <property type="project" value="UniProtKB-ARBA"/>
</dbReference>
<feature type="transmembrane region" description="Helical" evidence="6">
    <location>
        <begin position="12"/>
        <end position="39"/>
    </location>
</feature>
<feature type="transmembrane region" description="Helical" evidence="6">
    <location>
        <begin position="51"/>
        <end position="69"/>
    </location>
</feature>
<feature type="transmembrane region" description="Helical" evidence="6">
    <location>
        <begin position="90"/>
        <end position="117"/>
    </location>
</feature>
<dbReference type="PANTHER" id="PTHR34857:SF2">
    <property type="entry name" value="SLL0384 PROTEIN"/>
    <property type="match status" value="1"/>
</dbReference>
<evidence type="ECO:0000256" key="1">
    <source>
        <dbReference type="ARBA" id="ARBA00004141"/>
    </source>
</evidence>
<dbReference type="InterPro" id="IPR003339">
    <property type="entry name" value="ABC/ECF_trnsptr_transmembrane"/>
</dbReference>
<keyword evidence="4 6" id="KW-1133">Transmembrane helix</keyword>
<organism evidence="7 8">
    <name type="scientific">Candidatus Thermofonsia Clade 3 bacterium</name>
    <dbReference type="NCBI Taxonomy" id="2364212"/>
    <lineage>
        <taxon>Bacteria</taxon>
        <taxon>Bacillati</taxon>
        <taxon>Chloroflexota</taxon>
        <taxon>Candidatus Thermofontia</taxon>
        <taxon>Candidatus Thermofonsia Clade 3</taxon>
    </lineage>
</organism>
<comment type="caution">
    <text evidence="7">The sequence shown here is derived from an EMBL/GenBank/DDBJ whole genome shotgun (WGS) entry which is preliminary data.</text>
</comment>
<reference evidence="7 8" key="1">
    <citation type="submission" date="2017-11" db="EMBL/GenBank/DDBJ databases">
        <title>Evolution of Phototrophy in the Chloroflexi Phylum Driven by Horizontal Gene Transfer.</title>
        <authorList>
            <person name="Ward L.M."/>
            <person name="Hemp J."/>
            <person name="Shih P.M."/>
            <person name="Mcglynn S.E."/>
            <person name="Fischer W."/>
        </authorList>
    </citation>
    <scope>NUCLEOTIDE SEQUENCE [LARGE SCALE GENOMIC DNA]</scope>
    <source>
        <strain evidence="7">JP3_7</strain>
    </source>
</reference>
<evidence type="ECO:0000256" key="4">
    <source>
        <dbReference type="ARBA" id="ARBA00022989"/>
    </source>
</evidence>
<comment type="subcellular location">
    <subcellularLocation>
        <location evidence="1">Membrane</location>
        <topology evidence="1">Multi-pass membrane protein</topology>
    </subcellularLocation>
</comment>
<evidence type="ECO:0000256" key="3">
    <source>
        <dbReference type="ARBA" id="ARBA00022692"/>
    </source>
</evidence>
<accession>A0A2M8QBU8</accession>
<evidence type="ECO:0000256" key="5">
    <source>
        <dbReference type="ARBA" id="ARBA00023136"/>
    </source>
</evidence>
<proteinExistence type="predicted"/>
<evidence type="ECO:0000256" key="6">
    <source>
        <dbReference type="SAM" id="Phobius"/>
    </source>
</evidence>
<keyword evidence="5 6" id="KW-0472">Membrane</keyword>
<dbReference type="InterPro" id="IPR051611">
    <property type="entry name" value="ECF_transporter_component"/>
</dbReference>
<keyword evidence="3 6" id="KW-0812">Transmembrane</keyword>
<gene>
    <name evidence="7" type="ORF">CUN48_09610</name>
</gene>
<protein>
    <submittedName>
        <fullName evidence="7">Cobalt ABC transporter permease</fullName>
    </submittedName>
</protein>
<dbReference type="EMBL" id="PGTN01000058">
    <property type="protein sequence ID" value="PJF47265.1"/>
    <property type="molecule type" value="Genomic_DNA"/>
</dbReference>
<dbReference type="Proteomes" id="UP000230790">
    <property type="component" value="Unassembled WGS sequence"/>
</dbReference>